<dbReference type="PATRIC" id="fig|243230.17.peg.2044"/>
<reference evidence="2 3" key="1">
    <citation type="journal article" date="1999" name="Science">
        <title>Genome sequence of the radioresistant bacterium Deinococcus radiodurans R1.</title>
        <authorList>
            <person name="White O."/>
            <person name="Eisen J.A."/>
            <person name="Heidelberg J.F."/>
            <person name="Hickey E.K."/>
            <person name="Peterson J.D."/>
            <person name="Dodson R.J."/>
            <person name="Haft D.H."/>
            <person name="Gwinn M.L."/>
            <person name="Nelson W.C."/>
            <person name="Richardson D.L."/>
            <person name="Moffat K.S."/>
            <person name="Qin H."/>
            <person name="Jiang L."/>
            <person name="Pamphile W."/>
            <person name="Crosby M."/>
            <person name="Shen M."/>
            <person name="Vamathevan J.J."/>
            <person name="Lam P."/>
            <person name="McDonald L."/>
            <person name="Utterback T."/>
            <person name="Zalewski C."/>
            <person name="Makarova K.S."/>
            <person name="Aravind L."/>
            <person name="Daly M.J."/>
            <person name="Minton K.W."/>
            <person name="Fleischmann R.D."/>
            <person name="Ketchum K.A."/>
            <person name="Nelson K.E."/>
            <person name="Salzberg S."/>
            <person name="Smith H.O."/>
            <person name="Venter J.C."/>
            <person name="Fraser C.M."/>
        </authorList>
    </citation>
    <scope>NUCLEOTIDE SEQUENCE [LARGE SCALE GENOMIC DNA]</scope>
    <source>
        <strain evidence="3">ATCC 13939 / DSM 20539 / JCM 16871 / LMG 4051 / NBRC 15346 / NCIMB 9279 / R1 / VKM B-1422</strain>
    </source>
</reference>
<proteinExistence type="predicted"/>
<sequence>MTQNPKTQNPQTSPAPQPAAPLRLPVPQDQAVFRRLSTDFYPWTEVLTELETLQQQGLTGVLDVEQQGRWARFVWVSGQLLGGLAASGSEVTLDVAMRGLPRAWVTLTVTDPLVAEVLWDCRRTPPRQLPLPWPAVHAGLQRERFQGVLLAGPHCSFWEGGRVMSGALPPAGATCYALSSDQHHNRELLLDTWREVLATTARTAPGFEDIWKQVGMQLAGRHPVLDPFAGEVTLVRGQLTVEDDVPMQELLPALLGAYRLSLRQLRLDLRTLPLGEVRRSPGWAATGLETL</sequence>
<dbReference type="AlphaFoldDB" id="Q9RTD4"/>
<dbReference type="EMBL" id="AE000513">
    <property type="protein sequence ID" value="AAF11387.1"/>
    <property type="molecule type" value="Genomic_DNA"/>
</dbReference>
<dbReference type="PaxDb" id="243230-DR_1831"/>
<dbReference type="STRING" id="243230.DR_1831"/>
<name>Q9RTD4_DEIRA</name>
<evidence type="ECO:0000256" key="1">
    <source>
        <dbReference type="SAM" id="MobiDB-lite"/>
    </source>
</evidence>
<dbReference type="RefSeq" id="WP_010888466.1">
    <property type="nucleotide sequence ID" value="NC_001263.1"/>
</dbReference>
<evidence type="ECO:0000313" key="3">
    <source>
        <dbReference type="Proteomes" id="UP000002524"/>
    </source>
</evidence>
<dbReference type="Proteomes" id="UP000002524">
    <property type="component" value="Chromosome 1"/>
</dbReference>
<dbReference type="EnsemblBacteria" id="AAF11387">
    <property type="protein sequence ID" value="AAF11387"/>
    <property type="gene ID" value="DR_1831"/>
</dbReference>
<dbReference type="PIR" id="A75349">
    <property type="entry name" value="A75349"/>
</dbReference>
<dbReference type="HOGENOM" id="CLU_996475_0_0_0"/>
<dbReference type="OrthoDB" id="58726at2"/>
<keyword evidence="3" id="KW-1185">Reference proteome</keyword>
<dbReference type="KEGG" id="dra:DR_1831"/>
<dbReference type="GeneID" id="69518072"/>
<gene>
    <name evidence="2" type="ordered locus">DR_1831</name>
</gene>
<protein>
    <submittedName>
        <fullName evidence="2">Uncharacterized protein</fullName>
    </submittedName>
</protein>
<organism evidence="2 3">
    <name type="scientific">Deinococcus radiodurans (strain ATCC 13939 / DSM 20539 / JCM 16871 / CCUG 27074 / LMG 4051 / NBRC 15346 / NCIMB 9279 / VKM B-1422 / R1)</name>
    <dbReference type="NCBI Taxonomy" id="243230"/>
    <lineage>
        <taxon>Bacteria</taxon>
        <taxon>Thermotogati</taxon>
        <taxon>Deinococcota</taxon>
        <taxon>Deinococci</taxon>
        <taxon>Deinococcales</taxon>
        <taxon>Deinococcaceae</taxon>
        <taxon>Deinococcus</taxon>
    </lineage>
</organism>
<dbReference type="InParanoid" id="Q9RTD4"/>
<accession>Q9RTD4</accession>
<feature type="region of interest" description="Disordered" evidence="1">
    <location>
        <begin position="1"/>
        <end position="24"/>
    </location>
</feature>
<evidence type="ECO:0000313" key="2">
    <source>
        <dbReference type="EMBL" id="AAF11387.1"/>
    </source>
</evidence>